<protein>
    <submittedName>
        <fullName evidence="2">Uncharacterized protein</fullName>
    </submittedName>
</protein>
<gene>
    <name evidence="3" type="ORF">SAMEA2341554_02108</name>
    <name evidence="2" type="ORF">SAMEA2341604_02225</name>
    <name evidence="4" type="ORF">SAMEA3381411_02219</name>
</gene>
<accession>A0A4J1UUH3</accession>
<feature type="transmembrane region" description="Helical" evidence="1">
    <location>
        <begin position="143"/>
        <end position="161"/>
    </location>
</feature>
<dbReference type="EMBL" id="CAATGQ010000019">
    <property type="protein sequence ID" value="VNP75713.1"/>
    <property type="molecule type" value="Genomic_DNA"/>
</dbReference>
<organism evidence="2">
    <name type="scientific">Streptococcus pneumoniae</name>
    <dbReference type="NCBI Taxonomy" id="1313"/>
    <lineage>
        <taxon>Bacteria</taxon>
        <taxon>Bacillati</taxon>
        <taxon>Bacillota</taxon>
        <taxon>Bacilli</taxon>
        <taxon>Lactobacillales</taxon>
        <taxon>Streptococcaceae</taxon>
        <taxon>Streptococcus</taxon>
    </lineage>
</organism>
<keyword evidence="1" id="KW-0812">Transmembrane</keyword>
<sequence length="173" mass="20795">MFGTQQDINSNFEKEFLNLKYKIFIFVPFFYIALIVFEKVIYTNGFDYLFNYIFDRHDDIQNISYFSTTNFMITLIKVFLILYLLIPYFEYSDFIINKIAKFLIMKIEIKSGNVEYNGIYNRVSYTKKEWIIDNSDFYSGYKGLLIISIFIIAISVIFIIIKKSVYIFLKMTY</sequence>
<feature type="transmembrane region" description="Helical" evidence="1">
    <location>
        <begin position="23"/>
        <end position="42"/>
    </location>
</feature>
<dbReference type="RefSeq" id="WP_050273694.1">
    <property type="nucleotide sequence ID" value="NZ_CMJC01000009.1"/>
</dbReference>
<evidence type="ECO:0000256" key="1">
    <source>
        <dbReference type="SAM" id="Phobius"/>
    </source>
</evidence>
<keyword evidence="1" id="KW-1133">Transmembrane helix</keyword>
<evidence type="ECO:0000313" key="4">
    <source>
        <dbReference type="EMBL" id="VNP75713.1"/>
    </source>
</evidence>
<feature type="transmembrane region" description="Helical" evidence="1">
    <location>
        <begin position="63"/>
        <end position="86"/>
    </location>
</feature>
<reference evidence="2" key="1">
    <citation type="submission" date="2019-04" db="EMBL/GenBank/DDBJ databases">
        <authorList>
            <consortium name="Pathogen Informatics"/>
        </authorList>
    </citation>
    <scope>NUCLEOTIDE SEQUENCE</scope>
    <source>
        <strain evidence="2">GPSC53</strain>
    </source>
</reference>
<evidence type="ECO:0000313" key="2">
    <source>
        <dbReference type="EMBL" id="VNP48442.1"/>
    </source>
</evidence>
<dbReference type="EMBL" id="CAATGP010000033">
    <property type="protein sequence ID" value="VNP75220.1"/>
    <property type="molecule type" value="Genomic_DNA"/>
</dbReference>
<evidence type="ECO:0000313" key="3">
    <source>
        <dbReference type="EMBL" id="VNP75220.1"/>
    </source>
</evidence>
<keyword evidence="1" id="KW-0472">Membrane</keyword>
<dbReference type="EMBL" id="CAATGH010000034">
    <property type="protein sequence ID" value="VNP48442.1"/>
    <property type="molecule type" value="Genomic_DNA"/>
</dbReference>
<dbReference type="AlphaFoldDB" id="A0A4J1UUH3"/>
<proteinExistence type="predicted"/>
<name>A0A4J1UUH3_STREE</name>